<feature type="coiled-coil region" evidence="4">
    <location>
        <begin position="777"/>
        <end position="804"/>
    </location>
</feature>
<dbReference type="InterPro" id="IPR011123">
    <property type="entry name" value="Y_Y_Y"/>
</dbReference>
<comment type="caution">
    <text evidence="8">The sequence shown here is derived from an EMBL/GenBank/DDBJ whole genome shotgun (WGS) entry which is preliminary data.</text>
</comment>
<comment type="catalytic activity">
    <reaction evidence="3">
        <text>2 GTP = 3',3'-c-di-GMP + 2 diphosphate</text>
        <dbReference type="Rhea" id="RHEA:24898"/>
        <dbReference type="ChEBI" id="CHEBI:33019"/>
        <dbReference type="ChEBI" id="CHEBI:37565"/>
        <dbReference type="ChEBI" id="CHEBI:58805"/>
        <dbReference type="EC" id="2.7.7.65"/>
    </reaction>
</comment>
<keyword evidence="5" id="KW-1133">Transmembrane helix</keyword>
<feature type="chain" id="PRO_5041725667" description="diguanylate cyclase" evidence="6">
    <location>
        <begin position="24"/>
        <end position="962"/>
    </location>
</feature>
<keyword evidence="4" id="KW-0175">Coiled coil</keyword>
<dbReference type="AlphaFoldDB" id="A0AA94EEB2"/>
<dbReference type="InterPro" id="IPR011110">
    <property type="entry name" value="Reg_prop"/>
</dbReference>
<proteinExistence type="predicted"/>
<evidence type="ECO:0000256" key="1">
    <source>
        <dbReference type="ARBA" id="ARBA00001946"/>
    </source>
</evidence>
<dbReference type="GO" id="GO:0005886">
    <property type="term" value="C:plasma membrane"/>
    <property type="evidence" value="ECO:0007669"/>
    <property type="project" value="TreeGrafter"/>
</dbReference>
<dbReference type="SUPFAM" id="SSF50998">
    <property type="entry name" value="Quinoprotein alcohol dehydrogenase-like"/>
    <property type="match status" value="1"/>
</dbReference>
<evidence type="ECO:0000256" key="3">
    <source>
        <dbReference type="ARBA" id="ARBA00034247"/>
    </source>
</evidence>
<dbReference type="SMART" id="SM00267">
    <property type="entry name" value="GGDEF"/>
    <property type="match status" value="1"/>
</dbReference>
<sequence length="962" mass="107001">MRRFLLHLCTIIGFVILSPAATAASDTLPNIKQANSLRHFVREIWTTREGLPHNSVNAMAQDQNGYLWLGTWQGPTRFNGREFEIFDDVRVTGLPDIGIYTVALNPCNGSLYVGGARGGISRYDDGHWLELQPAPPFINQLSVDKQCNLWVASSEQGLLFYENDQRVATFTTQHGLPSNAVYQSLVDNDGHLWVATNKGLAVKRADNTRFERIDSVPGHLIRELKLTPDGKLIIGTQQGLYIQTDDGQFERYLTELEASISTIHYTPDGDLWLGTFRQGVWRYTGNRFESLTVATGLPNNHVLDIQHDHEGSIWVSTHGGLVQFRDALFKTYTTEHGLSGNYVRSVYQWNGAIYVGSSNGVTRIDINGVETVGANTPLAEQSVLSFAEYQGNLVIGTYTGGAFVWDGEQIVKQYNQSNGLSGDEVRQIAVHPTFGLFLGGPGGITHIAADETNYLTATDGLKNNYTTALAFDDDDTLWAASVSGLVAIKVKSTRSGFSYDIRDIDLSGLNDAELIFQIQHYNDYLWFASDRGLIAHHLPSKSWRIFNRDQGLPFDNFLSVEFDGEANLWLGSNRGAIFIAHDAITEALKRPEQPLSFQRYTEVDGMSNSQVNSGGPALFQSSAGNVWFATASGVSVIDPNALTSMAATPPPTVIAAVTADGNALEYGQEVAADTQRIAFDYAGLGYLMSDHIQYQVRLVGFDEHWVDKGKFTTAEYTALPANDYLFQVRASYPGGEWSEPANFAFSRSEHFWQQPSTWLFILIALALTAFLLVRARIRFLNRSRRQLEKMVSEKTAELETIARQDPLTGLGNRRAFDERLRLEMKRSSRSGADLSLAIIDVDFFKQINDEFLHTVGDQVLVELSKLLRRVLRDIDYAARWGGEEFAILLPDTDLEQAIDAAERMRVAVENHDFSALLGDTGLTISIGVANNQYYPDHSSLLVAADQALYQAKEHGRNRTEHK</sequence>
<feature type="signal peptide" evidence="6">
    <location>
        <begin position="1"/>
        <end position="23"/>
    </location>
</feature>
<keyword evidence="5" id="KW-0812">Transmembrane</keyword>
<dbReference type="CDD" id="cd01949">
    <property type="entry name" value="GGDEF"/>
    <property type="match status" value="1"/>
</dbReference>
<dbReference type="InterPro" id="IPR000160">
    <property type="entry name" value="GGDEF_dom"/>
</dbReference>
<comment type="cofactor">
    <cofactor evidence="1">
        <name>Mg(2+)</name>
        <dbReference type="ChEBI" id="CHEBI:18420"/>
    </cofactor>
</comment>
<dbReference type="FunFam" id="3.30.70.270:FF:000001">
    <property type="entry name" value="Diguanylate cyclase domain protein"/>
    <property type="match status" value="1"/>
</dbReference>
<dbReference type="EMBL" id="PIPS01000002">
    <property type="protein sequence ID" value="RUO43361.1"/>
    <property type="molecule type" value="Genomic_DNA"/>
</dbReference>
<evidence type="ECO:0000256" key="5">
    <source>
        <dbReference type="SAM" id="Phobius"/>
    </source>
</evidence>
<feature type="transmembrane region" description="Helical" evidence="5">
    <location>
        <begin position="757"/>
        <end position="775"/>
    </location>
</feature>
<dbReference type="InterPro" id="IPR050469">
    <property type="entry name" value="Diguanylate_Cyclase"/>
</dbReference>
<accession>A0AA94EEB2</accession>
<reference evidence="9" key="1">
    <citation type="journal article" date="2018" name="Front. Microbiol.">
        <title>Genome-Based Analysis Reveals the Taxonomy and Diversity of the Family Idiomarinaceae.</title>
        <authorList>
            <person name="Liu Y."/>
            <person name="Lai Q."/>
            <person name="Shao Z."/>
        </authorList>
    </citation>
    <scope>NUCLEOTIDE SEQUENCE [LARGE SCALE GENOMIC DNA]</scope>
    <source>
        <strain evidence="9">SN-14</strain>
    </source>
</reference>
<dbReference type="SUPFAM" id="SSF63829">
    <property type="entry name" value="Calcium-dependent phosphotriesterase"/>
    <property type="match status" value="2"/>
</dbReference>
<dbReference type="InterPro" id="IPR029787">
    <property type="entry name" value="Nucleotide_cyclase"/>
</dbReference>
<dbReference type="GO" id="GO:1902201">
    <property type="term" value="P:negative regulation of bacterial-type flagellum-dependent cell motility"/>
    <property type="evidence" value="ECO:0007669"/>
    <property type="project" value="TreeGrafter"/>
</dbReference>
<dbReference type="InterPro" id="IPR015943">
    <property type="entry name" value="WD40/YVTN_repeat-like_dom_sf"/>
</dbReference>
<dbReference type="InterPro" id="IPR011047">
    <property type="entry name" value="Quinoprotein_ADH-like_sf"/>
</dbReference>
<protein>
    <recommendedName>
        <fullName evidence="2">diguanylate cyclase</fullName>
        <ecNumber evidence="2">2.7.7.65</ecNumber>
    </recommendedName>
</protein>
<keyword evidence="9" id="KW-1185">Reference proteome</keyword>
<evidence type="ECO:0000313" key="8">
    <source>
        <dbReference type="EMBL" id="RUO43361.1"/>
    </source>
</evidence>
<evidence type="ECO:0000313" key="9">
    <source>
        <dbReference type="Proteomes" id="UP000286680"/>
    </source>
</evidence>
<dbReference type="Gene3D" id="3.30.70.270">
    <property type="match status" value="1"/>
</dbReference>
<name>A0AA94EEB2_9GAMM</name>
<dbReference type="Pfam" id="PF00990">
    <property type="entry name" value="GGDEF"/>
    <property type="match status" value="1"/>
</dbReference>
<dbReference type="EC" id="2.7.7.65" evidence="2"/>
<dbReference type="Gene3D" id="2.60.40.10">
    <property type="entry name" value="Immunoglobulins"/>
    <property type="match status" value="1"/>
</dbReference>
<keyword evidence="6" id="KW-0732">Signal</keyword>
<gene>
    <name evidence="8" type="ORF">CWE23_08405</name>
</gene>
<dbReference type="Pfam" id="PF07494">
    <property type="entry name" value="Reg_prop"/>
    <property type="match status" value="3"/>
</dbReference>
<dbReference type="PANTHER" id="PTHR45138:SF9">
    <property type="entry name" value="DIGUANYLATE CYCLASE DGCM-RELATED"/>
    <property type="match status" value="1"/>
</dbReference>
<organism evidence="8 9">
    <name type="scientific">Idiomarina aquatica</name>
    <dbReference type="NCBI Taxonomy" id="1327752"/>
    <lineage>
        <taxon>Bacteria</taxon>
        <taxon>Pseudomonadati</taxon>
        <taxon>Pseudomonadota</taxon>
        <taxon>Gammaproteobacteria</taxon>
        <taxon>Alteromonadales</taxon>
        <taxon>Idiomarinaceae</taxon>
        <taxon>Idiomarina</taxon>
    </lineage>
</organism>
<dbReference type="PROSITE" id="PS50887">
    <property type="entry name" value="GGDEF"/>
    <property type="match status" value="1"/>
</dbReference>
<dbReference type="GO" id="GO:0043709">
    <property type="term" value="P:cell adhesion involved in single-species biofilm formation"/>
    <property type="evidence" value="ECO:0007669"/>
    <property type="project" value="TreeGrafter"/>
</dbReference>
<dbReference type="NCBIfam" id="TIGR00254">
    <property type="entry name" value="GGDEF"/>
    <property type="match status" value="1"/>
</dbReference>
<dbReference type="GO" id="GO:0052621">
    <property type="term" value="F:diguanylate cyclase activity"/>
    <property type="evidence" value="ECO:0007669"/>
    <property type="project" value="UniProtKB-EC"/>
</dbReference>
<dbReference type="Proteomes" id="UP000286680">
    <property type="component" value="Unassembled WGS sequence"/>
</dbReference>
<dbReference type="SUPFAM" id="SSF55073">
    <property type="entry name" value="Nucleotide cyclase"/>
    <property type="match status" value="1"/>
</dbReference>
<dbReference type="Gene3D" id="2.130.10.10">
    <property type="entry name" value="YVTN repeat-like/Quinoprotein amine dehydrogenase"/>
    <property type="match status" value="3"/>
</dbReference>
<evidence type="ECO:0000256" key="4">
    <source>
        <dbReference type="SAM" id="Coils"/>
    </source>
</evidence>
<dbReference type="InterPro" id="IPR013783">
    <property type="entry name" value="Ig-like_fold"/>
</dbReference>
<dbReference type="PANTHER" id="PTHR45138">
    <property type="entry name" value="REGULATORY COMPONENTS OF SENSORY TRANSDUCTION SYSTEM"/>
    <property type="match status" value="1"/>
</dbReference>
<evidence type="ECO:0000259" key="7">
    <source>
        <dbReference type="PROSITE" id="PS50887"/>
    </source>
</evidence>
<evidence type="ECO:0000256" key="6">
    <source>
        <dbReference type="SAM" id="SignalP"/>
    </source>
</evidence>
<dbReference type="Pfam" id="PF07495">
    <property type="entry name" value="Y_Y_Y"/>
    <property type="match status" value="1"/>
</dbReference>
<evidence type="ECO:0000256" key="2">
    <source>
        <dbReference type="ARBA" id="ARBA00012528"/>
    </source>
</evidence>
<keyword evidence="5" id="KW-0472">Membrane</keyword>
<dbReference type="InterPro" id="IPR043128">
    <property type="entry name" value="Rev_trsase/Diguanyl_cyclase"/>
</dbReference>
<feature type="domain" description="GGDEF" evidence="7">
    <location>
        <begin position="832"/>
        <end position="962"/>
    </location>
</feature>